<evidence type="ECO:0000313" key="2">
    <source>
        <dbReference type="Proteomes" id="UP001144978"/>
    </source>
</evidence>
<proteinExistence type="predicted"/>
<accession>A0ACC1PWT2</accession>
<protein>
    <submittedName>
        <fullName evidence="1">Uncharacterized protein</fullName>
    </submittedName>
</protein>
<organism evidence="1 2">
    <name type="scientific">Trametes sanguinea</name>
    <dbReference type="NCBI Taxonomy" id="158606"/>
    <lineage>
        <taxon>Eukaryota</taxon>
        <taxon>Fungi</taxon>
        <taxon>Dikarya</taxon>
        <taxon>Basidiomycota</taxon>
        <taxon>Agaricomycotina</taxon>
        <taxon>Agaricomycetes</taxon>
        <taxon>Polyporales</taxon>
        <taxon>Polyporaceae</taxon>
        <taxon>Trametes</taxon>
    </lineage>
</organism>
<reference evidence="1" key="1">
    <citation type="submission" date="2022-08" db="EMBL/GenBank/DDBJ databases">
        <title>Genome Sequence of Pycnoporus sanguineus.</title>
        <authorList>
            <person name="Buettner E."/>
        </authorList>
    </citation>
    <scope>NUCLEOTIDE SEQUENCE</scope>
    <source>
        <strain evidence="1">CG-C14</strain>
    </source>
</reference>
<dbReference type="Proteomes" id="UP001144978">
    <property type="component" value="Unassembled WGS sequence"/>
</dbReference>
<evidence type="ECO:0000313" key="1">
    <source>
        <dbReference type="EMBL" id="KAJ3003650.1"/>
    </source>
</evidence>
<name>A0ACC1PWT2_9APHY</name>
<sequence>MRSTWYIFEQFTKRTSLVYPTPIICCDHPTDNYPTTSTITTITTSPGHSPPASLKVNIAKEHPQFKGKIHTNQKTQSLQLGSDLQHSQEETGKKRNNSLVAKTKGKEEGDQTDQVDQENPEAEEDPGEEDPADQADQAGQENQAMEEKDPKETDQAPAKTTLRDHKKA</sequence>
<dbReference type="EMBL" id="JANSHE010001253">
    <property type="protein sequence ID" value="KAJ3003650.1"/>
    <property type="molecule type" value="Genomic_DNA"/>
</dbReference>
<gene>
    <name evidence="1" type="ORF">NUW54_g5195</name>
</gene>
<keyword evidence="2" id="KW-1185">Reference proteome</keyword>
<comment type="caution">
    <text evidence="1">The sequence shown here is derived from an EMBL/GenBank/DDBJ whole genome shotgun (WGS) entry which is preliminary data.</text>
</comment>